<dbReference type="Proteomes" id="UP001190926">
    <property type="component" value="Unassembled WGS sequence"/>
</dbReference>
<protein>
    <submittedName>
        <fullName evidence="2">Uncharacterized protein</fullName>
    </submittedName>
</protein>
<evidence type="ECO:0000256" key="1">
    <source>
        <dbReference type="SAM" id="SignalP"/>
    </source>
</evidence>
<dbReference type="EMBL" id="SDAM02001008">
    <property type="protein sequence ID" value="KAH6823139.1"/>
    <property type="molecule type" value="Genomic_DNA"/>
</dbReference>
<feature type="chain" id="PRO_5042113165" evidence="1">
    <location>
        <begin position="19"/>
        <end position="84"/>
    </location>
</feature>
<evidence type="ECO:0000313" key="2">
    <source>
        <dbReference type="EMBL" id="KAH6823139.1"/>
    </source>
</evidence>
<gene>
    <name evidence="2" type="ORF">C2S53_011312</name>
</gene>
<name>A0AAD4IX46_PERFH</name>
<organism evidence="2 3">
    <name type="scientific">Perilla frutescens var. hirtella</name>
    <name type="common">Perilla citriodora</name>
    <name type="synonym">Perilla setoyensis</name>
    <dbReference type="NCBI Taxonomy" id="608512"/>
    <lineage>
        <taxon>Eukaryota</taxon>
        <taxon>Viridiplantae</taxon>
        <taxon>Streptophyta</taxon>
        <taxon>Embryophyta</taxon>
        <taxon>Tracheophyta</taxon>
        <taxon>Spermatophyta</taxon>
        <taxon>Magnoliopsida</taxon>
        <taxon>eudicotyledons</taxon>
        <taxon>Gunneridae</taxon>
        <taxon>Pentapetalae</taxon>
        <taxon>asterids</taxon>
        <taxon>lamiids</taxon>
        <taxon>Lamiales</taxon>
        <taxon>Lamiaceae</taxon>
        <taxon>Nepetoideae</taxon>
        <taxon>Elsholtzieae</taxon>
        <taxon>Perilla</taxon>
    </lineage>
</organism>
<keyword evidence="1" id="KW-0732">Signal</keyword>
<proteinExistence type="predicted"/>
<sequence length="84" mass="9116">MASTKVVFLASIMAMILGSSLLCDAASRSGDDFVFSPIGTRCNEDPDCNLAVLRNDCQVKACINKFCFCKIPPPTSRNEDNSHL</sequence>
<keyword evidence="3" id="KW-1185">Reference proteome</keyword>
<accession>A0AAD4IX46</accession>
<dbReference type="AlphaFoldDB" id="A0AAD4IX46"/>
<reference evidence="2 3" key="1">
    <citation type="journal article" date="2021" name="Nat. Commun.">
        <title>Incipient diploidization of the medicinal plant Perilla within 10,000 years.</title>
        <authorList>
            <person name="Zhang Y."/>
            <person name="Shen Q."/>
            <person name="Leng L."/>
            <person name="Zhang D."/>
            <person name="Chen S."/>
            <person name="Shi Y."/>
            <person name="Ning Z."/>
            <person name="Chen S."/>
        </authorList>
    </citation>
    <scope>NUCLEOTIDE SEQUENCE [LARGE SCALE GENOMIC DNA]</scope>
    <source>
        <strain evidence="3">cv. PC099</strain>
    </source>
</reference>
<evidence type="ECO:0000313" key="3">
    <source>
        <dbReference type="Proteomes" id="UP001190926"/>
    </source>
</evidence>
<feature type="signal peptide" evidence="1">
    <location>
        <begin position="1"/>
        <end position="18"/>
    </location>
</feature>
<comment type="caution">
    <text evidence="2">The sequence shown here is derived from an EMBL/GenBank/DDBJ whole genome shotgun (WGS) entry which is preliminary data.</text>
</comment>